<gene>
    <name evidence="1" type="ORF">AB432_030185</name>
</gene>
<evidence type="ECO:0000313" key="2">
    <source>
        <dbReference type="Proteomes" id="UP000036061"/>
    </source>
</evidence>
<dbReference type="EMBL" id="CP030117">
    <property type="protein sequence ID" value="AWX59057.1"/>
    <property type="molecule type" value="Genomic_DNA"/>
</dbReference>
<proteinExistence type="predicted"/>
<keyword evidence="1" id="KW-0255">Endonuclease</keyword>
<dbReference type="REBASE" id="126985">
    <property type="entry name" value="BbrDZQ7ORF26565P"/>
</dbReference>
<dbReference type="GO" id="GO:0004519">
    <property type="term" value="F:endonuclease activity"/>
    <property type="evidence" value="ECO:0007669"/>
    <property type="project" value="UniProtKB-KW"/>
</dbReference>
<evidence type="ECO:0000313" key="1">
    <source>
        <dbReference type="EMBL" id="AWX59057.1"/>
    </source>
</evidence>
<reference evidence="1 2" key="1">
    <citation type="journal article" date="2015" name="Genome Announc.">
        <title>Draft Genome Sequence of Brevibacillus brevis DZQ7, a Plant Growth-Promoting Rhizobacterium with Broad-Spectrum Antimicrobial Activity.</title>
        <authorList>
            <person name="Hou Q."/>
            <person name="Wang C."/>
            <person name="Hou X."/>
            <person name="Xia Z."/>
            <person name="Ye J."/>
            <person name="Liu K."/>
            <person name="Liu H."/>
            <person name="Wang J."/>
            <person name="Guo H."/>
            <person name="Yu X."/>
            <person name="Yang Y."/>
            <person name="Du B."/>
            <person name="Ding Y."/>
        </authorList>
    </citation>
    <scope>NUCLEOTIDE SEQUENCE [LARGE SCALE GENOMIC DNA]</scope>
    <source>
        <strain evidence="1 2">DZQ7</strain>
    </source>
</reference>
<keyword evidence="1" id="KW-0540">Nuclease</keyword>
<dbReference type="RefSeq" id="WP_048035454.1">
    <property type="nucleotide sequence ID" value="NZ_CP030117.1"/>
</dbReference>
<name>A0A2Z4MR69_BREBE</name>
<sequence>MPVVVAEYLGQRTDIDEVQIQPVEEGTQVQCPFMAGYCSKVKKKLKPVCSVRKTDGTVWITCQHRLCATINGPLTDYQSGVLHDIARTVFHTSVRAEEVCVRREVRMTVNDGTDYNADYIMTLTSGRSPYSGPDRFVLEMQGGGETSQTGRITAHIASWEKDPLRTNELLRQPVAAGTIETNAWRRQQEQFIVKGNISMKTWKGYGIVFCVGAPLFDYLKNKLVEANLPDLRTYNWTLALIGFSEATDEEKRPGLVPYKVDPNRLLFTNYQTFVQALINQGEPSPDAFSGTFMTLDGREVEIPRDGIVEGRI</sequence>
<organism evidence="1 2">
    <name type="scientific">Brevibacillus brevis</name>
    <name type="common">Bacillus brevis</name>
    <dbReference type="NCBI Taxonomy" id="1393"/>
    <lineage>
        <taxon>Bacteria</taxon>
        <taxon>Bacillati</taxon>
        <taxon>Bacillota</taxon>
        <taxon>Bacilli</taxon>
        <taxon>Bacillales</taxon>
        <taxon>Paenibacillaceae</taxon>
        <taxon>Brevibacillus</taxon>
    </lineage>
</organism>
<accession>A0A2Z4MR69</accession>
<dbReference type="AlphaFoldDB" id="A0A2Z4MR69"/>
<dbReference type="Proteomes" id="UP000036061">
    <property type="component" value="Chromosome"/>
</dbReference>
<keyword evidence="1" id="KW-0378">Hydrolase</keyword>
<protein>
    <submittedName>
        <fullName evidence="1">Restriction endonuclease</fullName>
    </submittedName>
</protein>